<evidence type="ECO:0000313" key="2">
    <source>
        <dbReference type="Proteomes" id="UP000823928"/>
    </source>
</evidence>
<sequence>MKKIKIQKNNDIIAFDFYSKLLINNRLSNLCKVFLLEDLYMSIYMIDSRKGDLYKTLIDKKLISQISYVSKKHLQDIHIKLTINELPTITQLLSNFDFDELQIWDCYTDWDTYLKNETSVPPFFTIKSTNIKVENKFFLNYNLVESDKVEIVCDVRYGNKKLENKLSELI</sequence>
<accession>A0A9D1EZ58</accession>
<gene>
    <name evidence="1" type="ORF">IAC10_07800</name>
</gene>
<comment type="caution">
    <text evidence="1">The sequence shown here is derived from an EMBL/GenBank/DDBJ whole genome shotgun (WGS) entry which is preliminary data.</text>
</comment>
<name>A0A9D1EZ58_9BACT</name>
<reference evidence="1" key="1">
    <citation type="submission" date="2020-10" db="EMBL/GenBank/DDBJ databases">
        <authorList>
            <person name="Gilroy R."/>
        </authorList>
    </citation>
    <scope>NUCLEOTIDE SEQUENCE</scope>
    <source>
        <strain evidence="1">6276</strain>
    </source>
</reference>
<reference evidence="1" key="2">
    <citation type="journal article" date="2021" name="PeerJ">
        <title>Extensive microbial diversity within the chicken gut microbiome revealed by metagenomics and culture.</title>
        <authorList>
            <person name="Gilroy R."/>
            <person name="Ravi A."/>
            <person name="Getino M."/>
            <person name="Pursley I."/>
            <person name="Horton D.L."/>
            <person name="Alikhan N.F."/>
            <person name="Baker D."/>
            <person name="Gharbi K."/>
            <person name="Hall N."/>
            <person name="Watson M."/>
            <person name="Adriaenssens E.M."/>
            <person name="Foster-Nyarko E."/>
            <person name="Jarju S."/>
            <person name="Secka A."/>
            <person name="Antonio M."/>
            <person name="Oren A."/>
            <person name="Chaudhuri R.R."/>
            <person name="La Ragione R."/>
            <person name="Hildebrand F."/>
            <person name="Pallen M.J."/>
        </authorList>
    </citation>
    <scope>NUCLEOTIDE SEQUENCE</scope>
    <source>
        <strain evidence="1">6276</strain>
    </source>
</reference>
<evidence type="ECO:0000313" key="1">
    <source>
        <dbReference type="EMBL" id="HIS36518.1"/>
    </source>
</evidence>
<dbReference type="Proteomes" id="UP000823928">
    <property type="component" value="Unassembled WGS sequence"/>
</dbReference>
<dbReference type="AlphaFoldDB" id="A0A9D1EZ58"/>
<dbReference type="EMBL" id="DVIU01000154">
    <property type="protein sequence ID" value="HIS36518.1"/>
    <property type="molecule type" value="Genomic_DNA"/>
</dbReference>
<organism evidence="1 2">
    <name type="scientific">Candidatus Scatousia excrementigallinarum</name>
    <dbReference type="NCBI Taxonomy" id="2840935"/>
    <lineage>
        <taxon>Bacteria</taxon>
        <taxon>Candidatus Scatousia</taxon>
    </lineage>
</organism>
<protein>
    <submittedName>
        <fullName evidence="1">Uncharacterized protein</fullName>
    </submittedName>
</protein>
<proteinExistence type="predicted"/>